<dbReference type="InterPro" id="IPR036179">
    <property type="entry name" value="Ig-like_dom_sf"/>
</dbReference>
<protein>
    <submittedName>
        <fullName evidence="5">BOLA class I histocompatibility antigen, alpha chain BL3-7-like isoform X1</fullName>
    </submittedName>
</protein>
<comment type="caution">
    <text evidence="5">The sequence shown here is derived from an EMBL/GenBank/DDBJ whole genome shotgun (WGS) entry which is preliminary data.</text>
</comment>
<keyword evidence="1" id="KW-0325">Glycoprotein</keyword>
<dbReference type="InterPro" id="IPR007110">
    <property type="entry name" value="Ig-like_dom"/>
</dbReference>
<evidence type="ECO:0000313" key="5">
    <source>
        <dbReference type="EMBL" id="KAF5888288.1"/>
    </source>
</evidence>
<organism evidence="5 6">
    <name type="scientific">Clarias magur</name>
    <name type="common">Asian catfish</name>
    <name type="synonym">Macropteronotus magur</name>
    <dbReference type="NCBI Taxonomy" id="1594786"/>
    <lineage>
        <taxon>Eukaryota</taxon>
        <taxon>Metazoa</taxon>
        <taxon>Chordata</taxon>
        <taxon>Craniata</taxon>
        <taxon>Vertebrata</taxon>
        <taxon>Euteleostomi</taxon>
        <taxon>Actinopterygii</taxon>
        <taxon>Neopterygii</taxon>
        <taxon>Teleostei</taxon>
        <taxon>Ostariophysi</taxon>
        <taxon>Siluriformes</taxon>
        <taxon>Clariidae</taxon>
        <taxon>Clarias</taxon>
    </lineage>
</organism>
<gene>
    <name evidence="5" type="ORF">DAT39_021928</name>
</gene>
<dbReference type="PANTHER" id="PTHR16675">
    <property type="entry name" value="MHC CLASS I-RELATED"/>
    <property type="match status" value="1"/>
</dbReference>
<evidence type="ECO:0000256" key="2">
    <source>
        <dbReference type="ARBA" id="ARBA00023319"/>
    </source>
</evidence>
<dbReference type="InterPro" id="IPR011161">
    <property type="entry name" value="MHC_I-like_Ag-recog"/>
</dbReference>
<dbReference type="Proteomes" id="UP000727407">
    <property type="component" value="Unassembled WGS sequence"/>
</dbReference>
<evidence type="ECO:0000256" key="1">
    <source>
        <dbReference type="ARBA" id="ARBA00023180"/>
    </source>
</evidence>
<dbReference type="Gene3D" id="3.30.500.10">
    <property type="entry name" value="MHC class I-like antigen recognition-like"/>
    <property type="match status" value="1"/>
</dbReference>
<dbReference type="Pfam" id="PF07654">
    <property type="entry name" value="C1-set"/>
    <property type="match status" value="1"/>
</dbReference>
<dbReference type="InterPro" id="IPR050208">
    <property type="entry name" value="MHC_class-I_related"/>
</dbReference>
<dbReference type="GO" id="GO:0005615">
    <property type="term" value="C:extracellular space"/>
    <property type="evidence" value="ECO:0007669"/>
    <property type="project" value="TreeGrafter"/>
</dbReference>
<dbReference type="GO" id="GO:0006955">
    <property type="term" value="P:immune response"/>
    <property type="evidence" value="ECO:0007669"/>
    <property type="project" value="TreeGrafter"/>
</dbReference>
<dbReference type="InterPro" id="IPR013783">
    <property type="entry name" value="Ig-like_fold"/>
</dbReference>
<evidence type="ECO:0000313" key="6">
    <source>
        <dbReference type="Proteomes" id="UP000727407"/>
    </source>
</evidence>
<dbReference type="SMART" id="SM00407">
    <property type="entry name" value="IGc1"/>
    <property type="match status" value="1"/>
</dbReference>
<feature type="non-terminal residue" evidence="5">
    <location>
        <position position="1"/>
    </location>
</feature>
<dbReference type="GO" id="GO:0009897">
    <property type="term" value="C:external side of plasma membrane"/>
    <property type="evidence" value="ECO:0007669"/>
    <property type="project" value="TreeGrafter"/>
</dbReference>
<dbReference type="PANTHER" id="PTHR16675:SF237">
    <property type="entry name" value="MHC CLASS I ANTIGEN TRANSCRIPT VARIANT 1-RELATED"/>
    <property type="match status" value="1"/>
</dbReference>
<dbReference type="SUPFAM" id="SSF54452">
    <property type="entry name" value="MHC antigen-recognition domain"/>
    <property type="match status" value="1"/>
</dbReference>
<proteinExistence type="inferred from homology"/>
<dbReference type="InterPro" id="IPR037055">
    <property type="entry name" value="MHC_I-like_Ag-recog_sf"/>
</dbReference>
<reference evidence="5" key="1">
    <citation type="submission" date="2020-07" db="EMBL/GenBank/DDBJ databases">
        <title>Clarias magur genome sequencing, assembly and annotation.</title>
        <authorList>
            <person name="Kushwaha B."/>
            <person name="Kumar R."/>
            <person name="Das P."/>
            <person name="Joshi C.G."/>
            <person name="Kumar D."/>
            <person name="Nagpure N.S."/>
            <person name="Pandey M."/>
            <person name="Agarwal S."/>
            <person name="Srivastava S."/>
            <person name="Singh M."/>
            <person name="Sahoo L."/>
            <person name="Jayasankar P."/>
            <person name="Meher P.K."/>
            <person name="Koringa P.G."/>
            <person name="Iquebal M.A."/>
            <person name="Das S.P."/>
            <person name="Bit A."/>
            <person name="Patnaik S."/>
            <person name="Patel N."/>
            <person name="Shah T.M."/>
            <person name="Hinsu A."/>
            <person name="Jena J.K."/>
        </authorList>
    </citation>
    <scope>NUCLEOTIDE SEQUENCE</scope>
    <source>
        <strain evidence="5">CIFAMagur01</strain>
        <tissue evidence="5">Testis</tissue>
    </source>
</reference>
<comment type="similarity">
    <text evidence="3">Belongs to the MHC class I family.</text>
</comment>
<dbReference type="PROSITE" id="PS50835">
    <property type="entry name" value="IG_LIKE"/>
    <property type="match status" value="1"/>
</dbReference>
<dbReference type="Gene3D" id="2.60.40.10">
    <property type="entry name" value="Immunoglobulins"/>
    <property type="match status" value="1"/>
</dbReference>
<accession>A0A8J4TE44</accession>
<dbReference type="CDD" id="cd07698">
    <property type="entry name" value="IgC1_MHC_I_alpha3"/>
    <property type="match status" value="1"/>
</dbReference>
<keyword evidence="2" id="KW-0393">Immunoglobulin domain</keyword>
<dbReference type="InterPro" id="IPR003597">
    <property type="entry name" value="Ig_C1-set"/>
</dbReference>
<dbReference type="Pfam" id="PF00129">
    <property type="entry name" value="MHC_I"/>
    <property type="match status" value="1"/>
</dbReference>
<dbReference type="EMBL" id="QNUK01001010">
    <property type="protein sequence ID" value="KAF5888288.1"/>
    <property type="molecule type" value="Genomic_DNA"/>
</dbReference>
<name>A0A8J4TE44_CLAMG</name>
<dbReference type="PRINTS" id="PR01638">
    <property type="entry name" value="MHCCLASSI"/>
</dbReference>
<feature type="non-terminal residue" evidence="5">
    <location>
        <position position="265"/>
    </location>
</feature>
<dbReference type="OrthoDB" id="8936120at2759"/>
<keyword evidence="6" id="KW-1185">Reference proteome</keyword>
<dbReference type="SUPFAM" id="SSF48726">
    <property type="entry name" value="Immunoglobulin"/>
    <property type="match status" value="1"/>
</dbReference>
<dbReference type="InterPro" id="IPR011162">
    <property type="entry name" value="MHC_I/II-like_Ag-recog"/>
</dbReference>
<evidence type="ECO:0000259" key="4">
    <source>
        <dbReference type="PROSITE" id="PS50835"/>
    </source>
</evidence>
<sequence>THSLEYLTARTPGKHFTTVALLDRVQFAYFGNNISVMILMDYMRNVTDDRENWRTETVRVRDDQDWLQEKEQSFNQIKGVSTLVRKYGCEFDSNGTTRGYDQYTCNGEDFISLNLTTGTWTEANDKAKSFINEWDSDGERAKHWKDFLEKDCIDQLKKILSYSNDTLDREGPEVPMFQKHLSPSPGVVCYAISFFPKPLNITWQKDGEDVHEDMVELSKTLPNQDGSFQKSSILKVPAEELQKHTYTCVVQHSSLEKELILEASK</sequence>
<evidence type="ECO:0000256" key="3">
    <source>
        <dbReference type="RuleBase" id="RU004439"/>
    </source>
</evidence>
<dbReference type="InterPro" id="IPR001039">
    <property type="entry name" value="MHC_I_a_a1/a2"/>
</dbReference>
<feature type="domain" description="Ig-like" evidence="4">
    <location>
        <begin position="172"/>
        <end position="260"/>
    </location>
</feature>
<dbReference type="InterPro" id="IPR003006">
    <property type="entry name" value="Ig/MHC_CS"/>
</dbReference>
<dbReference type="AlphaFoldDB" id="A0A8J4TE44"/>
<dbReference type="PROSITE" id="PS00290">
    <property type="entry name" value="IG_MHC"/>
    <property type="match status" value="1"/>
</dbReference>